<dbReference type="Proteomes" id="UP000748752">
    <property type="component" value="Unassembled WGS sequence"/>
</dbReference>
<comment type="caution">
    <text evidence="1">The sequence shown here is derived from an EMBL/GenBank/DDBJ whole genome shotgun (WGS) entry which is preliminary data.</text>
</comment>
<evidence type="ECO:0000313" key="1">
    <source>
        <dbReference type="EMBL" id="MBK1629250.1"/>
    </source>
</evidence>
<sequence>MSKFVICIDNSGNEASLIVGKVYETVEDSAAAKHAMLRVLDEDTSEPGGYLYSAGMFAELDLPEAVRRQLQHHRQAEVAYN</sequence>
<protein>
    <submittedName>
        <fullName evidence="1">Uncharacterized protein</fullName>
    </submittedName>
</protein>
<dbReference type="EMBL" id="NRRV01000001">
    <property type="protein sequence ID" value="MBK1629250.1"/>
    <property type="molecule type" value="Genomic_DNA"/>
</dbReference>
<accession>A0ABS1CBE9</accession>
<gene>
    <name evidence="1" type="ORF">CKO31_00580</name>
</gene>
<keyword evidence="2" id="KW-1185">Reference proteome</keyword>
<organism evidence="1 2">
    <name type="scientific">Thiohalocapsa halophila</name>
    <dbReference type="NCBI Taxonomy" id="69359"/>
    <lineage>
        <taxon>Bacteria</taxon>
        <taxon>Pseudomonadati</taxon>
        <taxon>Pseudomonadota</taxon>
        <taxon>Gammaproteobacteria</taxon>
        <taxon>Chromatiales</taxon>
        <taxon>Chromatiaceae</taxon>
        <taxon>Thiohalocapsa</taxon>
    </lineage>
</organism>
<proteinExistence type="predicted"/>
<reference evidence="1 2" key="1">
    <citation type="journal article" date="2020" name="Microorganisms">
        <title>Osmotic Adaptation and Compatible Solute Biosynthesis of Phototrophic Bacteria as Revealed from Genome Analyses.</title>
        <authorList>
            <person name="Imhoff J.F."/>
            <person name="Rahn T."/>
            <person name="Kunzel S."/>
            <person name="Keller A."/>
            <person name="Neulinger S.C."/>
        </authorList>
    </citation>
    <scope>NUCLEOTIDE SEQUENCE [LARGE SCALE GENOMIC DNA]</scope>
    <source>
        <strain evidence="1 2">DSM 6210</strain>
    </source>
</reference>
<dbReference type="RefSeq" id="WP_200232984.1">
    <property type="nucleotide sequence ID" value="NZ_NRRV01000001.1"/>
</dbReference>
<evidence type="ECO:0000313" key="2">
    <source>
        <dbReference type="Proteomes" id="UP000748752"/>
    </source>
</evidence>
<name>A0ABS1CBE9_9GAMM</name>